<dbReference type="Proteomes" id="UP001595379">
    <property type="component" value="Unassembled WGS sequence"/>
</dbReference>
<sequence>MLGAVRRHRMVDVGAAARSIPMTNDCKCAQIRALNDEFRTTGQGGKIFITSGLRNRGDGFLERCFQRMREFTDFSEDNDPYSEHDFGSFEIEGETIFWKIDYYDPTMQFASEDASQPEITKRVLTVMLAEEY</sequence>
<gene>
    <name evidence="1" type="ORF">ACFOOR_07550</name>
</gene>
<accession>A0ABV6ZX36</accession>
<organism evidence="1 2">
    <name type="scientific">Hyphobacterium vulgare</name>
    <dbReference type="NCBI Taxonomy" id="1736751"/>
    <lineage>
        <taxon>Bacteria</taxon>
        <taxon>Pseudomonadati</taxon>
        <taxon>Pseudomonadota</taxon>
        <taxon>Alphaproteobacteria</taxon>
        <taxon>Maricaulales</taxon>
        <taxon>Maricaulaceae</taxon>
        <taxon>Hyphobacterium</taxon>
    </lineage>
</organism>
<dbReference type="Pfam" id="PF12599">
    <property type="entry name" value="DUF3768"/>
    <property type="match status" value="1"/>
</dbReference>
<name>A0ABV6ZX36_9PROT</name>
<reference evidence="2" key="1">
    <citation type="journal article" date="2019" name="Int. J. Syst. Evol. Microbiol.">
        <title>The Global Catalogue of Microorganisms (GCM) 10K type strain sequencing project: providing services to taxonomists for standard genome sequencing and annotation.</title>
        <authorList>
            <consortium name="The Broad Institute Genomics Platform"/>
            <consortium name="The Broad Institute Genome Sequencing Center for Infectious Disease"/>
            <person name="Wu L."/>
            <person name="Ma J."/>
        </authorList>
    </citation>
    <scope>NUCLEOTIDE SEQUENCE [LARGE SCALE GENOMIC DNA]</scope>
    <source>
        <strain evidence="2">KCTC 52487</strain>
    </source>
</reference>
<comment type="caution">
    <text evidence="1">The sequence shown here is derived from an EMBL/GenBank/DDBJ whole genome shotgun (WGS) entry which is preliminary data.</text>
</comment>
<proteinExistence type="predicted"/>
<dbReference type="RefSeq" id="WP_343164858.1">
    <property type="nucleotide sequence ID" value="NZ_JBHRSV010000012.1"/>
</dbReference>
<dbReference type="InterPro" id="IPR022243">
    <property type="entry name" value="DUF3768"/>
</dbReference>
<evidence type="ECO:0000313" key="2">
    <source>
        <dbReference type="Proteomes" id="UP001595379"/>
    </source>
</evidence>
<dbReference type="EMBL" id="JBHRSV010000012">
    <property type="protein sequence ID" value="MFC2925957.1"/>
    <property type="molecule type" value="Genomic_DNA"/>
</dbReference>
<evidence type="ECO:0000313" key="1">
    <source>
        <dbReference type="EMBL" id="MFC2925957.1"/>
    </source>
</evidence>
<keyword evidence="2" id="KW-1185">Reference proteome</keyword>
<protein>
    <submittedName>
        <fullName evidence="1">DUF3768 domain-containing protein</fullName>
    </submittedName>
</protein>